<dbReference type="AlphaFoldDB" id="A0A852U0J5"/>
<reference evidence="3 4" key="1">
    <citation type="submission" date="2020-07" db="EMBL/GenBank/DDBJ databases">
        <title>Sequencing the genomes of 1000 actinobacteria strains.</title>
        <authorList>
            <person name="Klenk H.-P."/>
        </authorList>
    </citation>
    <scope>NUCLEOTIDE SEQUENCE [LARGE SCALE GENOMIC DNA]</scope>
    <source>
        <strain evidence="3 4">CXB654</strain>
    </source>
</reference>
<proteinExistence type="predicted"/>
<sequence length="385" mass="42060">MLRRISDPERGASFAEYAAVILLVAAIVGVVIASGVSERIATGITDAVDQALNPEQGAPVADGPGDESEDAPGADPDIGRDPPTYPGEPADLDVPEADPAEPEIDPDSTWPYMATTPVLLPGPEEERDPCNPLCRPGESDGDPFSGLPRDMHPEVDLALESREQYGAEEEVPGYKCTGRAPMHRLCQVRKEALMAAMGGEYVRGYPDAAEYLRHFLRGSGETMTVDMDRFMDDVPEFDEQVRGHQQELGIEAVQQAQALDTDGPVTFPVNTAWNAWGYPPDAIDGASFVYDDANWANAIGSFNYNLVGEVTAYPPEEPGGEWSYEIDTQVNLRKYYDWGRQDTSPAVNFPGFTFSQQELWELHRHGMAQEFWIAGDTRVSSEGSG</sequence>
<dbReference type="Proteomes" id="UP000589036">
    <property type="component" value="Unassembled WGS sequence"/>
</dbReference>
<evidence type="ECO:0000256" key="2">
    <source>
        <dbReference type="SAM" id="Phobius"/>
    </source>
</evidence>
<evidence type="ECO:0000313" key="3">
    <source>
        <dbReference type="EMBL" id="NYE49718.1"/>
    </source>
</evidence>
<protein>
    <submittedName>
        <fullName evidence="3">Flp pilus assembly pilin Flp</fullName>
    </submittedName>
</protein>
<name>A0A852U0J5_9ACTN</name>
<organism evidence="3 4">
    <name type="scientific">Spinactinospora alkalitolerans</name>
    <dbReference type="NCBI Taxonomy" id="687207"/>
    <lineage>
        <taxon>Bacteria</taxon>
        <taxon>Bacillati</taxon>
        <taxon>Actinomycetota</taxon>
        <taxon>Actinomycetes</taxon>
        <taxon>Streptosporangiales</taxon>
        <taxon>Nocardiopsidaceae</taxon>
        <taxon>Spinactinospora</taxon>
    </lineage>
</organism>
<dbReference type="EMBL" id="JACCCC010000001">
    <property type="protein sequence ID" value="NYE49718.1"/>
    <property type="molecule type" value="Genomic_DNA"/>
</dbReference>
<gene>
    <name evidence="3" type="ORF">HDA32_004838</name>
</gene>
<feature type="compositionally biased region" description="Acidic residues" evidence="1">
    <location>
        <begin position="90"/>
        <end position="106"/>
    </location>
</feature>
<feature type="region of interest" description="Disordered" evidence="1">
    <location>
        <begin position="51"/>
        <end position="112"/>
    </location>
</feature>
<keyword evidence="4" id="KW-1185">Reference proteome</keyword>
<keyword evidence="2" id="KW-0472">Membrane</keyword>
<dbReference type="RefSeq" id="WP_179645333.1">
    <property type="nucleotide sequence ID" value="NZ_BAAAYY010000037.1"/>
</dbReference>
<comment type="caution">
    <text evidence="3">The sequence shown here is derived from an EMBL/GenBank/DDBJ whole genome shotgun (WGS) entry which is preliminary data.</text>
</comment>
<feature type="transmembrane region" description="Helical" evidence="2">
    <location>
        <begin position="12"/>
        <end position="36"/>
    </location>
</feature>
<evidence type="ECO:0000256" key="1">
    <source>
        <dbReference type="SAM" id="MobiDB-lite"/>
    </source>
</evidence>
<accession>A0A852U0J5</accession>
<keyword evidence="2" id="KW-1133">Transmembrane helix</keyword>
<evidence type="ECO:0000313" key="4">
    <source>
        <dbReference type="Proteomes" id="UP000589036"/>
    </source>
</evidence>
<keyword evidence="2" id="KW-0812">Transmembrane</keyword>